<keyword evidence="6" id="KW-1133">Transmembrane helix</keyword>
<evidence type="ECO:0000313" key="8">
    <source>
        <dbReference type="EMBL" id="CUS51063.1"/>
    </source>
</evidence>
<evidence type="ECO:0000256" key="3">
    <source>
        <dbReference type="ARBA" id="ARBA00022475"/>
    </source>
</evidence>
<dbReference type="SUPFAM" id="SSF117892">
    <property type="entry name" value="Band 7/SPFH domain"/>
    <property type="match status" value="1"/>
</dbReference>
<evidence type="ECO:0000256" key="6">
    <source>
        <dbReference type="SAM" id="Phobius"/>
    </source>
</evidence>
<evidence type="ECO:0000256" key="2">
    <source>
        <dbReference type="ARBA" id="ARBA00007161"/>
    </source>
</evidence>
<dbReference type="InterPro" id="IPR001107">
    <property type="entry name" value="Band_7"/>
</dbReference>
<feature type="transmembrane region" description="Helical" evidence="6">
    <location>
        <begin position="6"/>
        <end position="28"/>
    </location>
</feature>
<accession>A0A160TRH2</accession>
<name>A0A160TRH2_9ZZZZ</name>
<evidence type="ECO:0000256" key="5">
    <source>
        <dbReference type="SAM" id="Coils"/>
    </source>
</evidence>
<evidence type="ECO:0000259" key="7">
    <source>
        <dbReference type="Pfam" id="PF01145"/>
    </source>
</evidence>
<dbReference type="GO" id="GO:0005886">
    <property type="term" value="C:plasma membrane"/>
    <property type="evidence" value="ECO:0007669"/>
    <property type="project" value="UniProtKB-SubCell"/>
</dbReference>
<proteinExistence type="inferred from homology"/>
<dbReference type="EMBL" id="CZRL01000052">
    <property type="protein sequence ID" value="CUS51063.1"/>
    <property type="molecule type" value="Genomic_DNA"/>
</dbReference>
<reference evidence="8" key="1">
    <citation type="submission" date="2015-10" db="EMBL/GenBank/DDBJ databases">
        <authorList>
            <person name="Gilbert D.G."/>
        </authorList>
    </citation>
    <scope>NUCLEOTIDE SEQUENCE</scope>
</reference>
<gene>
    <name evidence="8" type="ORF">MGWOODY_XGa209</name>
</gene>
<organism evidence="8">
    <name type="scientific">hydrothermal vent metagenome</name>
    <dbReference type="NCBI Taxonomy" id="652676"/>
    <lineage>
        <taxon>unclassified sequences</taxon>
        <taxon>metagenomes</taxon>
        <taxon>ecological metagenomes</taxon>
    </lineage>
</organism>
<dbReference type="PANTHER" id="PTHR13806">
    <property type="entry name" value="FLOTILLIN-RELATED"/>
    <property type="match status" value="1"/>
</dbReference>
<dbReference type="InterPro" id="IPR027705">
    <property type="entry name" value="Flotillin_fam"/>
</dbReference>
<comment type="similarity">
    <text evidence="2">Belongs to the band 7/mec-2 family. Flotillin subfamily.</text>
</comment>
<feature type="domain" description="Band 7" evidence="7">
    <location>
        <begin position="38"/>
        <end position="181"/>
    </location>
</feature>
<evidence type="ECO:0000256" key="1">
    <source>
        <dbReference type="ARBA" id="ARBA00004236"/>
    </source>
</evidence>
<feature type="coiled-coil region" evidence="5">
    <location>
        <begin position="501"/>
        <end position="654"/>
    </location>
</feature>
<sequence>MTIETFITLVILAIIAVAIFYIISVWVYKRAPANMGFIRTGFGGTKVCLGQGAMVFPVFHEITWVSLETIKLIVSRSRDQAILTADKIRVDVVAELYAHVGHSEDDLLTASRSLGEKTFDADNIRNLLEAKIISALRSYAATKTLTELHENRDVFARDIKIQVLESFKVNGLALEEVTIVTMEQTGKEYFKTDNVFDAEGLKIITAITSKAKREVHETEKKASVAIRQKELDTQLELLEIERQEAFARANQDKAVSNEQALRVGEKQRYVLDQKIAVEEKEIHNEKTLEQLRTERDIALIEEARKREVAEIDKTRITEQERRDREIHLIEKAKQEELANIQRNLDLEKAEKDRQIELHEKAKQEELAQIQRDRALNSALKDKEIQSISNEREREQAEIQRQTALAAEEEKAREKRSQAAEAAEVAIQKQKLESRLALLEVEKDDAFASAAQEKAVAEEQARVLTEKQLFLLEQRWQVEQEEIQKELSVEQAQIDKESQVLLDSQKKETAEVQRSLTRQQEERNREIALTAKQMELEQAEAKRLEATAARQRAEHEAESVRHVADAERQRIIDLIEAENNAQTRRVEEENKAQISKMHMLTQAEARNEAAQREADATLTRARASSEAQQINALGIEKEAAAKGRAEMEVEQLRVENTQRMLEAEASGIEAKADALKKYNDAATFLELSKMHIEAERDVRSDQAKAMGNALQGAQIRMYGGSDDGTIDNIRGLFTSGFGVGEALEGLAQALPEGLRQRFAQNGVRGLLGTPNNAGKFQSAVEHIGELLKNVLKTKKDREATSFKDAIDQLQTAAGSDVTHAEAVSVLTEFNQEGVFDDVPFETVWGLILATAKSIN</sequence>
<dbReference type="Gene3D" id="3.30.479.30">
    <property type="entry name" value="Band 7 domain"/>
    <property type="match status" value="1"/>
</dbReference>
<dbReference type="Pfam" id="PF01145">
    <property type="entry name" value="Band_7"/>
    <property type="match status" value="1"/>
</dbReference>
<dbReference type="InterPro" id="IPR036013">
    <property type="entry name" value="Band_7/SPFH_dom_sf"/>
</dbReference>
<keyword evidence="6" id="KW-0812">Transmembrane</keyword>
<protein>
    <submittedName>
        <fullName evidence="8">Inner membrane protein YqiK</fullName>
    </submittedName>
</protein>
<dbReference type="CDD" id="cd03399">
    <property type="entry name" value="SPFH_flotillin"/>
    <property type="match status" value="1"/>
</dbReference>
<keyword evidence="3" id="KW-1003">Cell membrane</keyword>
<dbReference type="PANTHER" id="PTHR13806:SF31">
    <property type="entry name" value="FLOTILLIN-LIKE PROTEIN 1-RELATED"/>
    <property type="match status" value="1"/>
</dbReference>
<evidence type="ECO:0000256" key="4">
    <source>
        <dbReference type="ARBA" id="ARBA00023136"/>
    </source>
</evidence>
<dbReference type="AlphaFoldDB" id="A0A160TRH2"/>
<comment type="subcellular location">
    <subcellularLocation>
        <location evidence="1">Cell membrane</location>
    </subcellularLocation>
</comment>
<keyword evidence="4 6" id="KW-0472">Membrane</keyword>
<feature type="coiled-coil region" evidence="5">
    <location>
        <begin position="330"/>
        <end position="466"/>
    </location>
</feature>
<keyword evidence="5" id="KW-0175">Coiled coil</keyword>